<dbReference type="AlphaFoldDB" id="A0A660SCU5"/>
<dbReference type="Proteomes" id="UP000271125">
    <property type="component" value="Unassembled WGS sequence"/>
</dbReference>
<keyword evidence="1" id="KW-0812">Transmembrane</keyword>
<evidence type="ECO:0000313" key="3">
    <source>
        <dbReference type="Proteomes" id="UP000271125"/>
    </source>
</evidence>
<name>A0A660SCU5_UNCT6</name>
<feature type="transmembrane region" description="Helical" evidence="1">
    <location>
        <begin position="54"/>
        <end position="73"/>
    </location>
</feature>
<evidence type="ECO:0000313" key="2">
    <source>
        <dbReference type="EMBL" id="RKX68635.1"/>
    </source>
</evidence>
<reference evidence="2 3" key="1">
    <citation type="submission" date="2018-06" db="EMBL/GenBank/DDBJ databases">
        <title>Extensive metabolic versatility and redundancy in microbially diverse, dynamic hydrothermal sediments.</title>
        <authorList>
            <person name="Dombrowski N."/>
            <person name="Teske A."/>
            <person name="Baker B.J."/>
        </authorList>
    </citation>
    <scope>NUCLEOTIDE SEQUENCE [LARGE SCALE GENOMIC DNA]</scope>
    <source>
        <strain evidence="2">B10_G13</strain>
    </source>
</reference>
<keyword evidence="1" id="KW-1133">Transmembrane helix</keyword>
<dbReference type="EMBL" id="QNBD01000254">
    <property type="protein sequence ID" value="RKX68635.1"/>
    <property type="molecule type" value="Genomic_DNA"/>
</dbReference>
<organism evidence="2 3">
    <name type="scientific">candidate division TA06 bacterium</name>
    <dbReference type="NCBI Taxonomy" id="2250710"/>
    <lineage>
        <taxon>Bacteria</taxon>
        <taxon>Bacteria division TA06</taxon>
    </lineage>
</organism>
<dbReference type="InterPro" id="IPR044880">
    <property type="entry name" value="NCX_ion-bd_dom_sf"/>
</dbReference>
<gene>
    <name evidence="2" type="ORF">DRP43_05340</name>
</gene>
<comment type="caution">
    <text evidence="2">The sequence shown here is derived from an EMBL/GenBank/DDBJ whole genome shotgun (WGS) entry which is preliminary data.</text>
</comment>
<accession>A0A660SCU5</accession>
<evidence type="ECO:0000256" key="1">
    <source>
        <dbReference type="SAM" id="Phobius"/>
    </source>
</evidence>
<dbReference type="Gene3D" id="1.20.1420.30">
    <property type="entry name" value="NCX, central ion-binding region"/>
    <property type="match status" value="1"/>
</dbReference>
<feature type="non-terminal residue" evidence="2">
    <location>
        <position position="1"/>
    </location>
</feature>
<keyword evidence="1" id="KW-0472">Membrane</keyword>
<sequence>IGLPFFIYKFFSYSAINVVNNDITFSIIALMGTLIILVFLLIINKWKLGIKSGFFLISIYLAYLIYEILNFYGF</sequence>
<proteinExistence type="predicted"/>
<feature type="transmembrane region" description="Helical" evidence="1">
    <location>
        <begin position="23"/>
        <end position="42"/>
    </location>
</feature>
<evidence type="ECO:0008006" key="4">
    <source>
        <dbReference type="Google" id="ProtNLM"/>
    </source>
</evidence>
<protein>
    <recommendedName>
        <fullName evidence="4">Sodium:calcium antiporter</fullName>
    </recommendedName>
</protein>